<evidence type="ECO:0000256" key="11">
    <source>
        <dbReference type="ARBA" id="ARBA00022777"/>
    </source>
</evidence>
<comment type="subcellular location">
    <subcellularLocation>
        <location evidence="1">Cell membrane</location>
        <topology evidence="1">Single-pass type I membrane protein</topology>
    </subcellularLocation>
</comment>
<evidence type="ECO:0000256" key="19">
    <source>
        <dbReference type="ARBA" id="ARBA00048679"/>
    </source>
</evidence>
<evidence type="ECO:0000256" key="7">
    <source>
        <dbReference type="ARBA" id="ARBA00022729"/>
    </source>
</evidence>
<evidence type="ECO:0000259" key="23">
    <source>
        <dbReference type="PROSITE" id="PS50927"/>
    </source>
</evidence>
<evidence type="ECO:0000256" key="18">
    <source>
        <dbReference type="ARBA" id="ARBA00047899"/>
    </source>
</evidence>
<evidence type="ECO:0000256" key="3">
    <source>
        <dbReference type="ARBA" id="ARBA00022527"/>
    </source>
</evidence>
<comment type="similarity">
    <text evidence="20">Belongs to the protein kinase superfamily. Ser/Thr protein kinase family.</text>
</comment>
<dbReference type="SMART" id="SM00108">
    <property type="entry name" value="B_lectin"/>
    <property type="match status" value="1"/>
</dbReference>
<feature type="domain" description="Bulb-type lectin" evidence="23">
    <location>
        <begin position="59"/>
        <end position="184"/>
    </location>
</feature>
<dbReference type="Gene3D" id="2.90.10.10">
    <property type="entry name" value="Bulb-type lectin domain"/>
    <property type="match status" value="2"/>
</dbReference>
<organism evidence="25 26">
    <name type="scientific">Gossypium anomalum</name>
    <dbReference type="NCBI Taxonomy" id="47600"/>
    <lineage>
        <taxon>Eukaryota</taxon>
        <taxon>Viridiplantae</taxon>
        <taxon>Streptophyta</taxon>
        <taxon>Embryophyta</taxon>
        <taxon>Tracheophyta</taxon>
        <taxon>Spermatophyta</taxon>
        <taxon>Magnoliopsida</taxon>
        <taxon>eudicotyledons</taxon>
        <taxon>Gunneridae</taxon>
        <taxon>Pentapetalae</taxon>
        <taxon>rosids</taxon>
        <taxon>malvids</taxon>
        <taxon>Malvales</taxon>
        <taxon>Malvaceae</taxon>
        <taxon>Malvoideae</taxon>
        <taxon>Gossypium</taxon>
    </lineage>
</organism>
<dbReference type="InterPro" id="IPR011009">
    <property type="entry name" value="Kinase-like_dom_sf"/>
</dbReference>
<keyword evidence="14 21" id="KW-0472">Membrane</keyword>
<dbReference type="AlphaFoldDB" id="A0A8J6D5Y2"/>
<dbReference type="Pfam" id="PF01453">
    <property type="entry name" value="B_lectin"/>
    <property type="match status" value="1"/>
</dbReference>
<dbReference type="Gene3D" id="3.30.200.20">
    <property type="entry name" value="Phosphorylase Kinase, domain 1"/>
    <property type="match status" value="1"/>
</dbReference>
<keyword evidence="9" id="KW-0677">Repeat</keyword>
<comment type="catalytic activity">
    <reaction evidence="18 20">
        <text>L-threonyl-[protein] + ATP = O-phospho-L-threonyl-[protein] + ADP + H(+)</text>
        <dbReference type="Rhea" id="RHEA:46608"/>
        <dbReference type="Rhea" id="RHEA-COMP:11060"/>
        <dbReference type="Rhea" id="RHEA-COMP:11605"/>
        <dbReference type="ChEBI" id="CHEBI:15378"/>
        <dbReference type="ChEBI" id="CHEBI:30013"/>
        <dbReference type="ChEBI" id="CHEBI:30616"/>
        <dbReference type="ChEBI" id="CHEBI:61977"/>
        <dbReference type="ChEBI" id="CHEBI:456216"/>
        <dbReference type="EC" id="2.7.11.1"/>
    </reaction>
</comment>
<feature type="domain" description="Apple" evidence="24">
    <location>
        <begin position="357"/>
        <end position="437"/>
    </location>
</feature>
<evidence type="ECO:0000256" key="10">
    <source>
        <dbReference type="ARBA" id="ARBA00022741"/>
    </source>
</evidence>
<evidence type="ECO:0000256" key="17">
    <source>
        <dbReference type="ARBA" id="ARBA00023180"/>
    </source>
</evidence>
<keyword evidence="17" id="KW-0325">Glycoprotein</keyword>
<sequence length="821" mass="91810">MRKKIMTKEKEATAVKGKKAKEKKRNICNMLEQDRFLHGFALLSCICLGSLLSGIAVSEIPLGSKLSVGESNSWVSSNGNFAIGFYNFPDQPKQFSVGIRFNSKSVPVDKQTVVWVAGGDVTVGNNSYFQLQENGELVLFDALQGEEVWTSKTSQLSVALAVLRDDGNLVLLNENRDVIWQSFDSPTDTLLPGQRLSTFRTLRAASQNYVSSLYSLYMNVSGQLQLRWESSIIYWSAGRPSHSNLSAVLTSDGSLQLVAPNLERFWSVFGEDHNDTVRFRFLRLDVDGNLRLYSWMEVSQTWRSVWQAVENQCNVFATCDQQGICAFNASGSHVCTCPFQHAVQSNSKCLVSSQHDCKPGSIMVEHANMFLYGIYPVHDFISLTSLDKCKSMCLSDPSCTAVTFTNDGSAKCRTMKTQYVSGYSDPSLSATSFVKRCSDPLAADPIFPLKSPPQAYKEPYNICIPCLVGAASGIIFVFIVIQLGMGFYLYKRKNNYRRLASLAHSRPGSKCLIMLSFTEIKELTGNFNDQIGPKMFKGALPDKQPVAVKELEGTIEARKFRAAVSKVGSIYHKGLAKLEGYCCEFDHRYLVYEYAENGSLEKYIENPTLAERLTWRKRMDISLSVGRAIFYLHTECREFLCHGNLKCENVVLDENFEAKVKEFGLGMLYGEASSRRASAQKDVEDFGKMVLTLVSGFKEVKDVLDWAYKEWMEGNPENVVDKRLKNVDAEELECALRIAFWCLQADERVKPSMGEVVKVLEGTLPADPPPPPFSCLISAREVEDTSESGSEFAVQYVAGILWLSDSHFSMKFEDQSNGPKL</sequence>
<protein>
    <recommendedName>
        <fullName evidence="20">Receptor-like serine/threonine-protein kinase</fullName>
        <ecNumber evidence="20">2.7.11.1</ecNumber>
    </recommendedName>
</protein>
<dbReference type="PANTHER" id="PTHR47974:SF13">
    <property type="entry name" value="G-TYPE LECTIN S-RECEPTOR-LIKE SERINE_THREONINE-PROTEIN KINASE SD3-1"/>
    <property type="match status" value="1"/>
</dbReference>
<keyword evidence="6 21" id="KW-0812">Transmembrane</keyword>
<evidence type="ECO:0000256" key="21">
    <source>
        <dbReference type="SAM" id="Phobius"/>
    </source>
</evidence>
<dbReference type="PROSITE" id="PS50948">
    <property type="entry name" value="PAN"/>
    <property type="match status" value="1"/>
</dbReference>
<name>A0A8J6D5Y2_9ROSI</name>
<evidence type="ECO:0000259" key="22">
    <source>
        <dbReference type="PROSITE" id="PS50011"/>
    </source>
</evidence>
<evidence type="ECO:0000256" key="14">
    <source>
        <dbReference type="ARBA" id="ARBA00023136"/>
    </source>
</evidence>
<keyword evidence="26" id="KW-1185">Reference proteome</keyword>
<dbReference type="EC" id="2.7.11.1" evidence="20"/>
<gene>
    <name evidence="25" type="ORF">CXB51_008109</name>
</gene>
<evidence type="ECO:0000256" key="8">
    <source>
        <dbReference type="ARBA" id="ARBA00022734"/>
    </source>
</evidence>
<keyword evidence="15" id="KW-1015">Disulfide bond</keyword>
<dbReference type="SMART" id="SM00473">
    <property type="entry name" value="PAN_AP"/>
    <property type="match status" value="1"/>
</dbReference>
<dbReference type="Gene3D" id="1.10.510.10">
    <property type="entry name" value="Transferase(Phosphotransferase) domain 1"/>
    <property type="match status" value="1"/>
</dbReference>
<dbReference type="SUPFAM" id="SSF56112">
    <property type="entry name" value="Protein kinase-like (PK-like)"/>
    <property type="match status" value="1"/>
</dbReference>
<dbReference type="FunFam" id="3.30.200.20:FF:000798">
    <property type="entry name" value="G-type lectin S-receptor-like serine/threonine-protein kinase SD3-1"/>
    <property type="match status" value="1"/>
</dbReference>
<reference evidence="25 26" key="1">
    <citation type="journal article" date="2021" name="bioRxiv">
        <title>The Gossypium anomalum genome as a resource for cotton improvement and evolutionary analysis of hybrid incompatibility.</title>
        <authorList>
            <person name="Grover C.E."/>
            <person name="Yuan D."/>
            <person name="Arick M.A."/>
            <person name="Miller E.R."/>
            <person name="Hu G."/>
            <person name="Peterson D.G."/>
            <person name="Wendel J.F."/>
            <person name="Udall J.A."/>
        </authorList>
    </citation>
    <scope>NUCLEOTIDE SEQUENCE [LARGE SCALE GENOMIC DNA]</scope>
    <source>
        <strain evidence="25">JFW-Udall</strain>
        <tissue evidence="25">Leaf</tissue>
    </source>
</reference>
<evidence type="ECO:0000256" key="16">
    <source>
        <dbReference type="ARBA" id="ARBA00023170"/>
    </source>
</evidence>
<evidence type="ECO:0000256" key="20">
    <source>
        <dbReference type="PIRNR" id="PIRNR000641"/>
    </source>
</evidence>
<dbReference type="GO" id="GO:0005886">
    <property type="term" value="C:plasma membrane"/>
    <property type="evidence" value="ECO:0007669"/>
    <property type="project" value="UniProtKB-SubCell"/>
</dbReference>
<accession>A0A8J6D5Y2</accession>
<dbReference type="FunFam" id="2.90.10.10:FF:000016">
    <property type="entry name" value="G-type lectin S-receptor-like serine/threonine-protein kinase"/>
    <property type="match status" value="1"/>
</dbReference>
<keyword evidence="12 20" id="KW-0067">ATP-binding</keyword>
<dbReference type="PROSITE" id="PS50011">
    <property type="entry name" value="PROTEIN_KINASE_DOM"/>
    <property type="match status" value="1"/>
</dbReference>
<feature type="transmembrane region" description="Helical" evidence="21">
    <location>
        <begin position="467"/>
        <end position="490"/>
    </location>
</feature>
<dbReference type="GO" id="GO:0048544">
    <property type="term" value="P:recognition of pollen"/>
    <property type="evidence" value="ECO:0007669"/>
    <property type="project" value="InterPro"/>
</dbReference>
<evidence type="ECO:0000256" key="13">
    <source>
        <dbReference type="ARBA" id="ARBA00022989"/>
    </source>
</evidence>
<evidence type="ECO:0000256" key="9">
    <source>
        <dbReference type="ARBA" id="ARBA00022737"/>
    </source>
</evidence>
<feature type="domain" description="Protein kinase" evidence="22">
    <location>
        <begin position="477"/>
        <end position="821"/>
    </location>
</feature>
<dbReference type="GO" id="GO:0004674">
    <property type="term" value="F:protein serine/threonine kinase activity"/>
    <property type="evidence" value="ECO:0007669"/>
    <property type="project" value="UniProtKB-KW"/>
</dbReference>
<dbReference type="InterPro" id="IPR024171">
    <property type="entry name" value="SRK-like_kinase"/>
</dbReference>
<dbReference type="Pfam" id="PF07714">
    <property type="entry name" value="PK_Tyr_Ser-Thr"/>
    <property type="match status" value="1"/>
</dbReference>
<dbReference type="Pfam" id="PF00024">
    <property type="entry name" value="PAN_1"/>
    <property type="match status" value="1"/>
</dbReference>
<evidence type="ECO:0000313" key="26">
    <source>
        <dbReference type="Proteomes" id="UP000701853"/>
    </source>
</evidence>
<dbReference type="PANTHER" id="PTHR47974">
    <property type="entry name" value="OS07G0415500 PROTEIN"/>
    <property type="match status" value="1"/>
</dbReference>
<dbReference type="InterPro" id="IPR003609">
    <property type="entry name" value="Pan_app"/>
</dbReference>
<dbReference type="CDD" id="cd00028">
    <property type="entry name" value="B_lectin"/>
    <property type="match status" value="1"/>
</dbReference>
<dbReference type="InterPro" id="IPR000858">
    <property type="entry name" value="S_locus_glycoprot_dom"/>
</dbReference>
<keyword evidence="16" id="KW-0675">Receptor</keyword>
<comment type="catalytic activity">
    <reaction evidence="19 20">
        <text>L-seryl-[protein] + ATP = O-phospho-L-seryl-[protein] + ADP + H(+)</text>
        <dbReference type="Rhea" id="RHEA:17989"/>
        <dbReference type="Rhea" id="RHEA-COMP:9863"/>
        <dbReference type="Rhea" id="RHEA-COMP:11604"/>
        <dbReference type="ChEBI" id="CHEBI:15378"/>
        <dbReference type="ChEBI" id="CHEBI:29999"/>
        <dbReference type="ChEBI" id="CHEBI:30616"/>
        <dbReference type="ChEBI" id="CHEBI:83421"/>
        <dbReference type="ChEBI" id="CHEBI:456216"/>
        <dbReference type="EC" id="2.7.11.1"/>
    </reaction>
</comment>
<evidence type="ECO:0000256" key="6">
    <source>
        <dbReference type="ARBA" id="ARBA00022692"/>
    </source>
</evidence>
<keyword evidence="5 20" id="KW-0808">Transferase</keyword>
<dbReference type="GO" id="GO:0005524">
    <property type="term" value="F:ATP binding"/>
    <property type="evidence" value="ECO:0007669"/>
    <property type="project" value="UniProtKB-KW"/>
</dbReference>
<comment type="caution">
    <text evidence="25">The sequence shown here is derived from an EMBL/GenBank/DDBJ whole genome shotgun (WGS) entry which is preliminary data.</text>
</comment>
<dbReference type="PIRSF" id="PIRSF000641">
    <property type="entry name" value="SRK"/>
    <property type="match status" value="1"/>
</dbReference>
<dbReference type="SUPFAM" id="SSF51110">
    <property type="entry name" value="alpha-D-mannose-specific plant lectins"/>
    <property type="match status" value="2"/>
</dbReference>
<evidence type="ECO:0000256" key="2">
    <source>
        <dbReference type="ARBA" id="ARBA00022475"/>
    </source>
</evidence>
<keyword evidence="10 20" id="KW-0547">Nucleotide-binding</keyword>
<evidence type="ECO:0000256" key="5">
    <source>
        <dbReference type="ARBA" id="ARBA00022679"/>
    </source>
</evidence>
<dbReference type="Pfam" id="PF00954">
    <property type="entry name" value="S_locus_glycop"/>
    <property type="match status" value="1"/>
</dbReference>
<evidence type="ECO:0000313" key="25">
    <source>
        <dbReference type="EMBL" id="KAG8496944.1"/>
    </source>
</evidence>
<dbReference type="InterPro" id="IPR001480">
    <property type="entry name" value="Bulb-type_lectin_dom"/>
</dbReference>
<evidence type="ECO:0000256" key="12">
    <source>
        <dbReference type="ARBA" id="ARBA00022840"/>
    </source>
</evidence>
<dbReference type="InterPro" id="IPR000719">
    <property type="entry name" value="Prot_kinase_dom"/>
</dbReference>
<evidence type="ECO:0000256" key="15">
    <source>
        <dbReference type="ARBA" id="ARBA00023157"/>
    </source>
</evidence>
<keyword evidence="4" id="KW-0245">EGF-like domain</keyword>
<keyword evidence="8" id="KW-0430">Lectin</keyword>
<dbReference type="OrthoDB" id="733107at2759"/>
<dbReference type="Proteomes" id="UP000701853">
    <property type="component" value="Chromosome 4"/>
</dbReference>
<keyword evidence="13 21" id="KW-1133">Transmembrane helix</keyword>
<dbReference type="PROSITE" id="PS50927">
    <property type="entry name" value="BULB_LECTIN"/>
    <property type="match status" value="2"/>
</dbReference>
<dbReference type="EMBL" id="JAHUZN010000004">
    <property type="protein sequence ID" value="KAG8496944.1"/>
    <property type="molecule type" value="Genomic_DNA"/>
</dbReference>
<dbReference type="GO" id="GO:0030246">
    <property type="term" value="F:carbohydrate binding"/>
    <property type="evidence" value="ECO:0007669"/>
    <property type="project" value="UniProtKB-KW"/>
</dbReference>
<dbReference type="InterPro" id="IPR001245">
    <property type="entry name" value="Ser-Thr/Tyr_kinase_cat_dom"/>
</dbReference>
<keyword evidence="7" id="KW-0732">Signal</keyword>
<evidence type="ECO:0000256" key="1">
    <source>
        <dbReference type="ARBA" id="ARBA00004251"/>
    </source>
</evidence>
<keyword evidence="11 20" id="KW-0418">Kinase</keyword>
<evidence type="ECO:0000259" key="24">
    <source>
        <dbReference type="PROSITE" id="PS50948"/>
    </source>
</evidence>
<keyword evidence="3 20" id="KW-0723">Serine/threonine-protein kinase</keyword>
<dbReference type="InterPro" id="IPR036426">
    <property type="entry name" value="Bulb-type_lectin_dom_sf"/>
</dbReference>
<evidence type="ECO:0000256" key="4">
    <source>
        <dbReference type="ARBA" id="ARBA00022536"/>
    </source>
</evidence>
<feature type="domain" description="Bulb-type lectin" evidence="23">
    <location>
        <begin position="187"/>
        <end position="305"/>
    </location>
</feature>
<proteinExistence type="inferred from homology"/>
<keyword evidence="2" id="KW-1003">Cell membrane</keyword>